<keyword evidence="10" id="KW-1185">Reference proteome</keyword>
<dbReference type="PROSITE" id="PS51225">
    <property type="entry name" value="MARVEL"/>
    <property type="match status" value="1"/>
</dbReference>
<feature type="region of interest" description="Disordered" evidence="6">
    <location>
        <begin position="38"/>
        <end position="132"/>
    </location>
</feature>
<dbReference type="GO" id="GO:0016020">
    <property type="term" value="C:membrane"/>
    <property type="evidence" value="ECO:0007669"/>
    <property type="project" value="UniProtKB-SubCell"/>
</dbReference>
<feature type="transmembrane region" description="Helical" evidence="7">
    <location>
        <begin position="262"/>
        <end position="282"/>
    </location>
</feature>
<dbReference type="AlphaFoldDB" id="A0A8C4SRK1"/>
<evidence type="ECO:0000256" key="1">
    <source>
        <dbReference type="ARBA" id="ARBA00004141"/>
    </source>
</evidence>
<reference evidence="9" key="2">
    <citation type="submission" date="2025-08" db="UniProtKB">
        <authorList>
            <consortium name="Ensembl"/>
        </authorList>
    </citation>
    <scope>IDENTIFICATION</scope>
</reference>
<accession>A0A8C4SRK1</accession>
<reference evidence="9" key="1">
    <citation type="submission" date="2021-06" db="EMBL/GenBank/DDBJ databases">
        <authorList>
            <consortium name="Wellcome Sanger Institute Data Sharing"/>
        </authorList>
    </citation>
    <scope>NUCLEOTIDE SEQUENCE [LARGE SCALE GENOMIC DNA]</scope>
</reference>
<keyword evidence="4 5" id="KW-0472">Membrane</keyword>
<dbReference type="InterPro" id="IPR050578">
    <property type="entry name" value="MARVEL-CKLF_proteins"/>
</dbReference>
<evidence type="ECO:0000259" key="8">
    <source>
        <dbReference type="PROSITE" id="PS51225"/>
    </source>
</evidence>
<dbReference type="InterPro" id="IPR008253">
    <property type="entry name" value="Marvel"/>
</dbReference>
<evidence type="ECO:0000256" key="4">
    <source>
        <dbReference type="ARBA" id="ARBA00023136"/>
    </source>
</evidence>
<evidence type="ECO:0000256" key="2">
    <source>
        <dbReference type="ARBA" id="ARBA00022692"/>
    </source>
</evidence>
<dbReference type="PANTHER" id="PTHR22776:SF98">
    <property type="entry name" value="MARVEL DOMAIN-CONTAINING PROTEIN"/>
    <property type="match status" value="1"/>
</dbReference>
<keyword evidence="3 7" id="KW-1133">Transmembrane helix</keyword>
<dbReference type="GeneTree" id="ENSGT00950000183102"/>
<feature type="compositionally biased region" description="Basic and acidic residues" evidence="6">
    <location>
        <begin position="38"/>
        <end position="70"/>
    </location>
</feature>
<evidence type="ECO:0000256" key="7">
    <source>
        <dbReference type="SAM" id="Phobius"/>
    </source>
</evidence>
<dbReference type="PANTHER" id="PTHR22776">
    <property type="entry name" value="MARVEL-CONTAINING POTENTIAL LIPID RAFT-ASSOCIATED PROTEIN"/>
    <property type="match status" value="1"/>
</dbReference>
<feature type="compositionally biased region" description="Basic and acidic residues" evidence="6">
    <location>
        <begin position="78"/>
        <end position="120"/>
    </location>
</feature>
<protein>
    <recommendedName>
        <fullName evidence="8">MARVEL domain-containing protein</fullName>
    </recommendedName>
</protein>
<evidence type="ECO:0000256" key="6">
    <source>
        <dbReference type="SAM" id="MobiDB-lite"/>
    </source>
</evidence>
<feature type="domain" description="MARVEL" evidence="8">
    <location>
        <begin position="186"/>
        <end position="376"/>
    </location>
</feature>
<proteinExistence type="predicted"/>
<reference evidence="9" key="3">
    <citation type="submission" date="2025-09" db="UniProtKB">
        <authorList>
            <consortium name="Ensembl"/>
        </authorList>
    </citation>
    <scope>IDENTIFICATION</scope>
</reference>
<dbReference type="Ensembl" id="ENSECRT00000019020.1">
    <property type="protein sequence ID" value="ENSECRP00000018645.1"/>
    <property type="gene ID" value="ENSECRG00000012467.1"/>
</dbReference>
<evidence type="ECO:0000256" key="3">
    <source>
        <dbReference type="ARBA" id="ARBA00022989"/>
    </source>
</evidence>
<evidence type="ECO:0000256" key="5">
    <source>
        <dbReference type="PROSITE-ProRule" id="PRU00581"/>
    </source>
</evidence>
<dbReference type="GO" id="GO:0019911">
    <property type="term" value="F:structural constituent of myelin sheath"/>
    <property type="evidence" value="ECO:0007669"/>
    <property type="project" value="TreeGrafter"/>
</dbReference>
<organism evidence="9 10">
    <name type="scientific">Erpetoichthys calabaricus</name>
    <name type="common">Rope fish</name>
    <name type="synonym">Calamoichthys calabaricus</name>
    <dbReference type="NCBI Taxonomy" id="27687"/>
    <lineage>
        <taxon>Eukaryota</taxon>
        <taxon>Metazoa</taxon>
        <taxon>Chordata</taxon>
        <taxon>Craniata</taxon>
        <taxon>Vertebrata</taxon>
        <taxon>Euteleostomi</taxon>
        <taxon>Actinopterygii</taxon>
        <taxon>Polypteriformes</taxon>
        <taxon>Polypteridae</taxon>
        <taxon>Erpetoichthys</taxon>
    </lineage>
</organism>
<dbReference type="Proteomes" id="UP000694620">
    <property type="component" value="Chromosome 9"/>
</dbReference>
<evidence type="ECO:0000313" key="9">
    <source>
        <dbReference type="Ensembl" id="ENSECRP00000018645.1"/>
    </source>
</evidence>
<feature type="transmembrane region" description="Helical" evidence="7">
    <location>
        <begin position="199"/>
        <end position="219"/>
    </location>
</feature>
<keyword evidence="2 5" id="KW-0812">Transmembrane</keyword>
<dbReference type="GO" id="GO:0042552">
    <property type="term" value="P:myelination"/>
    <property type="evidence" value="ECO:0007669"/>
    <property type="project" value="TreeGrafter"/>
</dbReference>
<comment type="subcellular location">
    <subcellularLocation>
        <location evidence="1">Membrane</location>
        <topology evidence="1">Multi-pass membrane protein</topology>
    </subcellularLocation>
</comment>
<feature type="transmembrane region" description="Helical" evidence="7">
    <location>
        <begin position="16"/>
        <end position="34"/>
    </location>
</feature>
<name>A0A8C4SRK1_ERPCA</name>
<feature type="transmembrane region" description="Helical" evidence="7">
    <location>
        <begin position="352"/>
        <end position="373"/>
    </location>
</feature>
<feature type="transmembrane region" description="Helical" evidence="7">
    <location>
        <begin position="294"/>
        <end position="317"/>
    </location>
</feature>
<gene>
    <name evidence="9" type="primary">marveld3</name>
</gene>
<sequence length="383" mass="43928">MVVLKGQAGCTRECQFDFYFSVLLFFFFLSLEMSERERSSDRDSYRPRSRERDPERGRNAQSQHNRDSSGGRRNRDRHRPDERYNGEDRRNGHSAERERERRYRYERDSSGSRYKYREENEAPYPEDPPRYKDLHVNRAEPRHYAEKYSDAPVFSTSARHEYPQEEMEYYEPESSINLFNCYKCGYFCTGRGALQLLEVLLNILVLVCVVSSFVSLSGFSSASAGFAGGSLSLDTMSYPFQGTELQLVRDLDQKFSIERAPLLYGSLAVSLGLGALTLGIMIGNARLHSRFWILLEMMFSIIAAAAYLAGTAVYLHFVLQINHTDLCKQRAQLYARNGLTWMNCEVSGTDGAAAFFGLGLVIFYTASTVLAALQWKRIERLDE</sequence>
<evidence type="ECO:0000313" key="10">
    <source>
        <dbReference type="Proteomes" id="UP000694620"/>
    </source>
</evidence>